<name>A0AA92IME9_9GAMM</name>
<keyword evidence="3" id="KW-1185">Reference proteome</keyword>
<reference evidence="2 3" key="1">
    <citation type="submission" date="2018-09" db="EMBL/GenBank/DDBJ databases">
        <title>Whole genome sequencing of Idiomarina andamanensis W-5T (LMG 29773T= JCM 31645T).</title>
        <authorList>
            <person name="Das S.K."/>
        </authorList>
    </citation>
    <scope>NUCLEOTIDE SEQUENCE [LARGE SCALE GENOMIC DNA]</scope>
    <source>
        <strain evidence="2 3">W-5T</strain>
    </source>
</reference>
<dbReference type="AlphaFoldDB" id="A0AA92IME9"/>
<keyword evidence="1" id="KW-0802">TPR repeat</keyword>
<organism evidence="2 3">
    <name type="scientific">Pseudidiomarina andamanensis</name>
    <dbReference type="NCBI Taxonomy" id="1940690"/>
    <lineage>
        <taxon>Bacteria</taxon>
        <taxon>Pseudomonadati</taxon>
        <taxon>Pseudomonadota</taxon>
        <taxon>Gammaproteobacteria</taxon>
        <taxon>Alteromonadales</taxon>
        <taxon>Idiomarinaceae</taxon>
        <taxon>Pseudidiomarina</taxon>
    </lineage>
</organism>
<dbReference type="Pfam" id="PF13181">
    <property type="entry name" value="TPR_8"/>
    <property type="match status" value="1"/>
</dbReference>
<dbReference type="Gene3D" id="1.25.40.10">
    <property type="entry name" value="Tetratricopeptide repeat domain"/>
    <property type="match status" value="1"/>
</dbReference>
<evidence type="ECO:0000313" key="2">
    <source>
        <dbReference type="EMBL" id="QGT95687.1"/>
    </source>
</evidence>
<dbReference type="InterPro" id="IPR011990">
    <property type="entry name" value="TPR-like_helical_dom_sf"/>
</dbReference>
<proteinExistence type="predicted"/>
<dbReference type="SUPFAM" id="SSF48452">
    <property type="entry name" value="TPR-like"/>
    <property type="match status" value="1"/>
</dbReference>
<dbReference type="InterPro" id="IPR019734">
    <property type="entry name" value="TPR_rpt"/>
</dbReference>
<dbReference type="SMART" id="SM00028">
    <property type="entry name" value="TPR"/>
    <property type="match status" value="2"/>
</dbReference>
<feature type="repeat" description="TPR" evidence="1">
    <location>
        <begin position="65"/>
        <end position="98"/>
    </location>
</feature>
<evidence type="ECO:0000256" key="1">
    <source>
        <dbReference type="PROSITE-ProRule" id="PRU00339"/>
    </source>
</evidence>
<gene>
    <name evidence="2" type="ORF">D3795_05670</name>
</gene>
<dbReference type="PROSITE" id="PS51257">
    <property type="entry name" value="PROKAR_LIPOPROTEIN"/>
    <property type="match status" value="1"/>
</dbReference>
<sequence length="161" mass="18226">MTNYLRVSVGIILMLVLTGCNTTQKVNFANVQHHYAVAKTGYIQGDLHAAEGYLLKVVKAQPNHQESWCLLGHIYYRLNIYQAASNAYQTCLSLRPEQSAIWHNLAAVRLRQATELLIKGMPYLQSINVDKKFSNNYQLLLEELARLHGVAGLNLETRVEN</sequence>
<protein>
    <submittedName>
        <fullName evidence="2">Tetratricopeptide repeat protein</fullName>
    </submittedName>
</protein>
<evidence type="ECO:0000313" key="3">
    <source>
        <dbReference type="Proteomes" id="UP000427820"/>
    </source>
</evidence>
<dbReference type="PROSITE" id="PS50005">
    <property type="entry name" value="TPR"/>
    <property type="match status" value="1"/>
</dbReference>
<accession>A0AA92IME9</accession>
<dbReference type="RefSeq" id="WP_156266963.1">
    <property type="nucleotide sequence ID" value="NZ_CP032551.1"/>
</dbReference>
<dbReference type="KEGG" id="panm:D3795_05670"/>
<dbReference type="Proteomes" id="UP000427820">
    <property type="component" value="Chromosome"/>
</dbReference>
<dbReference type="EMBL" id="CP032551">
    <property type="protein sequence ID" value="QGT95687.1"/>
    <property type="molecule type" value="Genomic_DNA"/>
</dbReference>